<dbReference type="HOGENOM" id="CLU_1326816_0_0_1"/>
<evidence type="ECO:0000313" key="2">
    <source>
        <dbReference type="EMBL" id="KIP08366.1"/>
    </source>
</evidence>
<name>A0A0C3S0G3_PHLG1</name>
<dbReference type="Proteomes" id="UP000053257">
    <property type="component" value="Unassembled WGS sequence"/>
</dbReference>
<dbReference type="AlphaFoldDB" id="A0A0C3S0G3"/>
<protein>
    <submittedName>
        <fullName evidence="2">Uncharacterized protein</fullName>
    </submittedName>
</protein>
<feature type="region of interest" description="Disordered" evidence="1">
    <location>
        <begin position="175"/>
        <end position="207"/>
    </location>
</feature>
<evidence type="ECO:0000313" key="3">
    <source>
        <dbReference type="Proteomes" id="UP000053257"/>
    </source>
</evidence>
<keyword evidence="3" id="KW-1185">Reference proteome</keyword>
<organism evidence="2 3">
    <name type="scientific">Phlebiopsis gigantea (strain 11061_1 CR5-6)</name>
    <name type="common">White-rot fungus</name>
    <name type="synonym">Peniophora gigantea</name>
    <dbReference type="NCBI Taxonomy" id="745531"/>
    <lineage>
        <taxon>Eukaryota</taxon>
        <taxon>Fungi</taxon>
        <taxon>Dikarya</taxon>
        <taxon>Basidiomycota</taxon>
        <taxon>Agaricomycotina</taxon>
        <taxon>Agaricomycetes</taxon>
        <taxon>Polyporales</taxon>
        <taxon>Phanerochaetaceae</taxon>
        <taxon>Phlebiopsis</taxon>
    </lineage>
</organism>
<dbReference type="EMBL" id="KN840481">
    <property type="protein sequence ID" value="KIP08366.1"/>
    <property type="molecule type" value="Genomic_DNA"/>
</dbReference>
<sequence length="207" mass="22127">MSCLRSARNGSRKLPTPERPSCLPASSGLQRIGSRSAAGCSPNHAAGAFCFAGPLHTACGEGPTAPTHLMSKCLASPDVSPSPSPLSYTTDTSLAVLRQVFHADPHQTPHRVCWALGPVALKGTAGTCTMRRRNDRTRLASDLPHSHFSKGSCITRASRLPSAAAYHLLALARRSQSPRGPTAPVRAVLPTHPSERRRQPNQRRLHV</sequence>
<feature type="region of interest" description="Disordered" evidence="1">
    <location>
        <begin position="1"/>
        <end position="27"/>
    </location>
</feature>
<accession>A0A0C3S0G3</accession>
<proteinExistence type="predicted"/>
<gene>
    <name evidence="2" type="ORF">PHLGIDRAFT_383781</name>
</gene>
<evidence type="ECO:0000256" key="1">
    <source>
        <dbReference type="SAM" id="MobiDB-lite"/>
    </source>
</evidence>
<reference evidence="2 3" key="1">
    <citation type="journal article" date="2014" name="PLoS Genet.">
        <title>Analysis of the Phlebiopsis gigantea genome, transcriptome and secretome provides insight into its pioneer colonization strategies of wood.</title>
        <authorList>
            <person name="Hori C."/>
            <person name="Ishida T."/>
            <person name="Igarashi K."/>
            <person name="Samejima M."/>
            <person name="Suzuki H."/>
            <person name="Master E."/>
            <person name="Ferreira P."/>
            <person name="Ruiz-Duenas F.J."/>
            <person name="Held B."/>
            <person name="Canessa P."/>
            <person name="Larrondo L.F."/>
            <person name="Schmoll M."/>
            <person name="Druzhinina I.S."/>
            <person name="Kubicek C.P."/>
            <person name="Gaskell J.A."/>
            <person name="Kersten P."/>
            <person name="St John F."/>
            <person name="Glasner J."/>
            <person name="Sabat G."/>
            <person name="Splinter BonDurant S."/>
            <person name="Syed K."/>
            <person name="Yadav J."/>
            <person name="Mgbeahuruike A.C."/>
            <person name="Kovalchuk A."/>
            <person name="Asiegbu F.O."/>
            <person name="Lackner G."/>
            <person name="Hoffmeister D."/>
            <person name="Rencoret J."/>
            <person name="Gutierrez A."/>
            <person name="Sun H."/>
            <person name="Lindquist E."/>
            <person name="Barry K."/>
            <person name="Riley R."/>
            <person name="Grigoriev I.V."/>
            <person name="Henrissat B."/>
            <person name="Kues U."/>
            <person name="Berka R.M."/>
            <person name="Martinez A.T."/>
            <person name="Covert S.F."/>
            <person name="Blanchette R.A."/>
            <person name="Cullen D."/>
        </authorList>
    </citation>
    <scope>NUCLEOTIDE SEQUENCE [LARGE SCALE GENOMIC DNA]</scope>
    <source>
        <strain evidence="2 3">11061_1 CR5-6</strain>
    </source>
</reference>